<organism evidence="2 3">
    <name type="scientific">Candidatus Scalindua japonica</name>
    <dbReference type="NCBI Taxonomy" id="1284222"/>
    <lineage>
        <taxon>Bacteria</taxon>
        <taxon>Pseudomonadati</taxon>
        <taxon>Planctomycetota</taxon>
        <taxon>Candidatus Brocadiia</taxon>
        <taxon>Candidatus Brocadiales</taxon>
        <taxon>Candidatus Scalinduaceae</taxon>
        <taxon>Candidatus Scalindua</taxon>
    </lineage>
</organism>
<protein>
    <recommendedName>
        <fullName evidence="1">HEPN domain-containing protein</fullName>
    </recommendedName>
</protein>
<dbReference type="AlphaFoldDB" id="A0A286TZ98"/>
<dbReference type="Pfam" id="PF05168">
    <property type="entry name" value="HEPN"/>
    <property type="match status" value="1"/>
</dbReference>
<dbReference type="RefSeq" id="WP_162532271.1">
    <property type="nucleotide sequence ID" value="NZ_BAOS01000019.1"/>
</dbReference>
<gene>
    <name evidence="2" type="ORF">SCALIN_C19_0004</name>
</gene>
<evidence type="ECO:0000313" key="3">
    <source>
        <dbReference type="Proteomes" id="UP000218542"/>
    </source>
</evidence>
<comment type="caution">
    <text evidence="2">The sequence shown here is derived from an EMBL/GenBank/DDBJ whole genome shotgun (WGS) entry which is preliminary data.</text>
</comment>
<name>A0A286TZ98_9BACT</name>
<sequence>MDEGKKELVRNWLIKAQHDNASAKKLSEGDNPYLDTAIYHCQQAAEKAIKGFLVFHDQRFEKTHDLQVLINLATSADPSVSALLDNGELLTPYATLYRYPGEILEPEIDEFNEAIKASESIYTSVIKKLPEEVHP</sequence>
<proteinExistence type="predicted"/>
<dbReference type="EMBL" id="BAOS01000019">
    <property type="protein sequence ID" value="GAX61210.1"/>
    <property type="molecule type" value="Genomic_DNA"/>
</dbReference>
<reference evidence="3" key="1">
    <citation type="journal article" date="2017" name="Environ. Microbiol. Rep.">
        <title>Genetic Diversity of Marine Anaerobic Ammonium-Oxidizing Bacteria as Revealed by Genomic and Proteomic Analyses of 'Candidatus Scalindua japonica'.</title>
        <authorList>
            <person name="Oshiki M."/>
            <person name="Mizuto K."/>
            <person name="Kimura Z."/>
            <person name="Kindaichi T."/>
            <person name="Satoh H."/>
            <person name="Okabe S."/>
        </authorList>
    </citation>
    <scope>NUCLEOTIDE SEQUENCE [LARGE SCALE GENOMIC DNA]</scope>
    <source>
        <strain evidence="3">husup-a2</strain>
    </source>
</reference>
<dbReference type="SMART" id="SM00748">
    <property type="entry name" value="HEPN"/>
    <property type="match status" value="1"/>
</dbReference>
<dbReference type="SUPFAM" id="SSF81593">
    <property type="entry name" value="Nucleotidyltransferase substrate binding subunit/domain"/>
    <property type="match status" value="1"/>
</dbReference>
<evidence type="ECO:0000259" key="1">
    <source>
        <dbReference type="PROSITE" id="PS50910"/>
    </source>
</evidence>
<evidence type="ECO:0000313" key="2">
    <source>
        <dbReference type="EMBL" id="GAX61210.1"/>
    </source>
</evidence>
<dbReference type="Gene3D" id="1.20.120.330">
    <property type="entry name" value="Nucleotidyltransferases domain 2"/>
    <property type="match status" value="1"/>
</dbReference>
<feature type="domain" description="HEPN" evidence="1">
    <location>
        <begin position="15"/>
        <end position="121"/>
    </location>
</feature>
<dbReference type="PROSITE" id="PS50910">
    <property type="entry name" value="HEPN"/>
    <property type="match status" value="1"/>
</dbReference>
<dbReference type="Proteomes" id="UP000218542">
    <property type="component" value="Unassembled WGS sequence"/>
</dbReference>
<dbReference type="InterPro" id="IPR007842">
    <property type="entry name" value="HEPN_dom"/>
</dbReference>
<accession>A0A286TZ98</accession>
<keyword evidence="3" id="KW-1185">Reference proteome</keyword>